<proteinExistence type="predicted"/>
<evidence type="ECO:0000313" key="5">
    <source>
        <dbReference type="EMBL" id="MEQ2165290.1"/>
    </source>
</evidence>
<dbReference type="PANTHER" id="PTHR14516:SF9">
    <property type="entry name" value="INTERMEDIATE FILAMENT FAMILY ORPHAN 1"/>
    <property type="match status" value="1"/>
</dbReference>
<dbReference type="SUPFAM" id="SSF55347">
    <property type="entry name" value="Glyceraldehyde-3-phosphate dehydrogenase-like, C-terminal domain"/>
    <property type="match status" value="1"/>
</dbReference>
<dbReference type="PROSITE" id="PS51842">
    <property type="entry name" value="IF_ROD_2"/>
    <property type="match status" value="1"/>
</dbReference>
<evidence type="ECO:0000256" key="1">
    <source>
        <dbReference type="ARBA" id="ARBA00022754"/>
    </source>
</evidence>
<dbReference type="InterPro" id="IPR039008">
    <property type="entry name" value="IF_rod_dom"/>
</dbReference>
<evidence type="ECO:0000259" key="4">
    <source>
        <dbReference type="PROSITE" id="PS51842"/>
    </source>
</evidence>
<keyword evidence="1" id="KW-0403">Intermediate filament</keyword>
<protein>
    <recommendedName>
        <fullName evidence="4">IF rod domain-containing protein</fullName>
    </recommendedName>
</protein>
<reference evidence="5 6" key="1">
    <citation type="submission" date="2021-06" db="EMBL/GenBank/DDBJ databases">
        <authorList>
            <person name="Palmer J.M."/>
        </authorList>
    </citation>
    <scope>NUCLEOTIDE SEQUENCE [LARGE SCALE GENOMIC DNA]</scope>
    <source>
        <strain evidence="5 6">GA_2019</strain>
        <tissue evidence="5">Muscle</tissue>
    </source>
</reference>
<sequence>MAFRVPTPNVSVVDLTVRLEKPAKYEDIKKVVKAAAEGALKGILGYTEDQNFLQEVKAGRKIVKKRASRFWFDFGSDQRFYSELPVELNPQKTGFMPDFEHFRFSYSRMNPVLGESGILAPQQHHQMTGQNDAAIPDPGYFLGDSGGFGPDGWSGLDLGVLPPSSSLAYLHLSSPLHRAPPAATALRNDLGSNISVLKTLNLRFRCFLAKVHELERRNKVLEKQLQQAGESSSGRDGHQKPLTKDTGVQTGFIGPIPSRPNYIPLHNVSNSAYLPGGLLSPTLNPPPLLGNNLNTDSNSNLSSLGVPLGAALSPSDATKTKTNINEKHTAYTGSAPCNTLPPPPRFLPGTIWSFNHTRRFGISRESCVTGPGLSWTHPDGIGVQIDTITPEIRALYNVLAKVKRERDEYKRR</sequence>
<keyword evidence="6" id="KW-1185">Reference proteome</keyword>
<feature type="region of interest" description="Disordered" evidence="3">
    <location>
        <begin position="224"/>
        <end position="253"/>
    </location>
</feature>
<feature type="domain" description="IF rod" evidence="4">
    <location>
        <begin position="193"/>
        <end position="412"/>
    </location>
</feature>
<dbReference type="PANTHER" id="PTHR14516">
    <property type="entry name" value="1-PYRROLINE-5-CARBOXYLATE DEHYDROGENASE FAMILY MEMBER"/>
    <property type="match status" value="1"/>
</dbReference>
<dbReference type="Gene3D" id="3.30.360.10">
    <property type="entry name" value="Dihydrodipicolinate Reductase, domain 2"/>
    <property type="match status" value="1"/>
</dbReference>
<gene>
    <name evidence="5" type="ORF">GOODEAATRI_015373</name>
</gene>
<organism evidence="5 6">
    <name type="scientific">Goodea atripinnis</name>
    <dbReference type="NCBI Taxonomy" id="208336"/>
    <lineage>
        <taxon>Eukaryota</taxon>
        <taxon>Metazoa</taxon>
        <taxon>Chordata</taxon>
        <taxon>Craniata</taxon>
        <taxon>Vertebrata</taxon>
        <taxon>Euteleostomi</taxon>
        <taxon>Actinopterygii</taxon>
        <taxon>Neopterygii</taxon>
        <taxon>Teleostei</taxon>
        <taxon>Neoteleostei</taxon>
        <taxon>Acanthomorphata</taxon>
        <taxon>Ovalentaria</taxon>
        <taxon>Atherinomorphae</taxon>
        <taxon>Cyprinodontiformes</taxon>
        <taxon>Goodeidae</taxon>
        <taxon>Goodea</taxon>
    </lineage>
</organism>
<accession>A0ABV0N1N0</accession>
<comment type="caution">
    <text evidence="5">The sequence shown here is derived from an EMBL/GenBank/DDBJ whole genome shotgun (WGS) entry which is preliminary data.</text>
</comment>
<dbReference type="InterPro" id="IPR020829">
    <property type="entry name" value="GlycerAld_3-P_DH_cat"/>
</dbReference>
<evidence type="ECO:0000256" key="3">
    <source>
        <dbReference type="SAM" id="MobiDB-lite"/>
    </source>
</evidence>
<dbReference type="EMBL" id="JAHRIO010021127">
    <property type="protein sequence ID" value="MEQ2165290.1"/>
    <property type="molecule type" value="Genomic_DNA"/>
</dbReference>
<name>A0ABV0N1N0_9TELE</name>
<feature type="compositionally biased region" description="Basic and acidic residues" evidence="3">
    <location>
        <begin position="233"/>
        <end position="243"/>
    </location>
</feature>
<dbReference type="Proteomes" id="UP001476798">
    <property type="component" value="Unassembled WGS sequence"/>
</dbReference>
<evidence type="ECO:0000313" key="6">
    <source>
        <dbReference type="Proteomes" id="UP001476798"/>
    </source>
</evidence>
<keyword evidence="2" id="KW-0175">Coiled coil</keyword>
<evidence type="ECO:0000256" key="2">
    <source>
        <dbReference type="ARBA" id="ARBA00023054"/>
    </source>
</evidence>
<dbReference type="Pfam" id="PF02800">
    <property type="entry name" value="Gp_dh_C"/>
    <property type="match status" value="1"/>
</dbReference>